<feature type="region of interest" description="Disordered" evidence="1">
    <location>
        <begin position="131"/>
        <end position="157"/>
    </location>
</feature>
<proteinExistence type="predicted"/>
<dbReference type="GeneID" id="37039179"/>
<dbReference type="Proteomes" id="UP000245783">
    <property type="component" value="Unassembled WGS sequence"/>
</dbReference>
<organism evidence="2 3">
    <name type="scientific">Ceraceosorus guamensis</name>
    <dbReference type="NCBI Taxonomy" id="1522189"/>
    <lineage>
        <taxon>Eukaryota</taxon>
        <taxon>Fungi</taxon>
        <taxon>Dikarya</taxon>
        <taxon>Basidiomycota</taxon>
        <taxon>Ustilaginomycotina</taxon>
        <taxon>Exobasidiomycetes</taxon>
        <taxon>Ceraceosorales</taxon>
        <taxon>Ceraceosoraceae</taxon>
        <taxon>Ceraceosorus</taxon>
    </lineage>
</organism>
<sequence>MERRPGPASRAPPGTPIFPRLNVTIFIQSTRMNVPIDSWILRSQKEPAKSQAKHCTGRVHFFFSQKRTTKVQHCSDREGRDRGGGGGGEERRTFAPPPPPQSDAMRCGSSGHAAHWLSRLSRLTMPELREKRGQRGGGDGVGHAVGQKSYQRGGGGRGHFTCESEWESMADATKSLCGTVLELELGWAGSHLRPALPALSYEHFPARNYTPIGLFISPRHPFPITAETHSFSRLAIFSFALLASGAADDRWALRLIWPRTTQDSRKVAKKVLWPK</sequence>
<protein>
    <submittedName>
        <fullName evidence="2">Uncharacterized protein</fullName>
    </submittedName>
</protein>
<name>A0A316VQC6_9BASI</name>
<evidence type="ECO:0000313" key="2">
    <source>
        <dbReference type="EMBL" id="PWN39268.1"/>
    </source>
</evidence>
<dbReference type="EMBL" id="KZ819481">
    <property type="protein sequence ID" value="PWN39268.1"/>
    <property type="molecule type" value="Genomic_DNA"/>
</dbReference>
<keyword evidence="3" id="KW-1185">Reference proteome</keyword>
<feature type="region of interest" description="Disordered" evidence="1">
    <location>
        <begin position="68"/>
        <end position="109"/>
    </location>
</feature>
<reference evidence="2 3" key="1">
    <citation type="journal article" date="2018" name="Mol. Biol. Evol.">
        <title>Broad Genomic Sampling Reveals a Smut Pathogenic Ancestry of the Fungal Clade Ustilaginomycotina.</title>
        <authorList>
            <person name="Kijpornyongpan T."/>
            <person name="Mondo S.J."/>
            <person name="Barry K."/>
            <person name="Sandor L."/>
            <person name="Lee J."/>
            <person name="Lipzen A."/>
            <person name="Pangilinan J."/>
            <person name="LaButti K."/>
            <person name="Hainaut M."/>
            <person name="Henrissat B."/>
            <person name="Grigoriev I.V."/>
            <person name="Spatafora J.W."/>
            <person name="Aime M.C."/>
        </authorList>
    </citation>
    <scope>NUCLEOTIDE SEQUENCE [LARGE SCALE GENOMIC DNA]</scope>
    <source>
        <strain evidence="2 3">MCA 4658</strain>
    </source>
</reference>
<evidence type="ECO:0000256" key="1">
    <source>
        <dbReference type="SAM" id="MobiDB-lite"/>
    </source>
</evidence>
<dbReference type="InParanoid" id="A0A316VQC6"/>
<accession>A0A316VQC6</accession>
<feature type="compositionally biased region" description="Basic and acidic residues" evidence="1">
    <location>
        <begin position="73"/>
        <end position="93"/>
    </location>
</feature>
<evidence type="ECO:0000313" key="3">
    <source>
        <dbReference type="Proteomes" id="UP000245783"/>
    </source>
</evidence>
<dbReference type="AlphaFoldDB" id="A0A316VQC6"/>
<gene>
    <name evidence="2" type="ORF">IE81DRAFT_40475</name>
</gene>
<dbReference type="RefSeq" id="XP_025366428.1">
    <property type="nucleotide sequence ID" value="XM_025517309.1"/>
</dbReference>